<reference evidence="1" key="1">
    <citation type="submission" date="2024-10" db="EMBL/GenBank/DDBJ databases">
        <title>Strain of Rhizobium-related bacteria isolated fromm roots of Vavilovia formosa.</title>
        <authorList>
            <person name="Kimeklis A."/>
            <person name="Afonin A."/>
        </authorList>
    </citation>
    <scope>NUCLEOTIDE SEQUENCE</scope>
    <source>
        <strain evidence="1">Vaf-46</strain>
    </source>
</reference>
<name>A0ACD5EGI2_9HYPH</name>
<dbReference type="EMBL" id="CP171851">
    <property type="protein sequence ID" value="XKM38209.1"/>
    <property type="molecule type" value="Genomic_DNA"/>
</dbReference>
<gene>
    <name evidence="1" type="ORF">A4U53_003805</name>
</gene>
<proteinExistence type="predicted"/>
<protein>
    <submittedName>
        <fullName evidence="1">ArdC family protein</fullName>
    </submittedName>
</protein>
<accession>A0ACD5EGI2</accession>
<geneLocation type="plasmid" evidence="1 2">
    <name>unnamed5</name>
</geneLocation>
<keyword evidence="1" id="KW-0614">Plasmid</keyword>
<organism evidence="1 2">
    <name type="scientific">Rhizobium ruizarguesonis</name>
    <dbReference type="NCBI Taxonomy" id="2081791"/>
    <lineage>
        <taxon>Bacteria</taxon>
        <taxon>Pseudomonadati</taxon>
        <taxon>Pseudomonadota</taxon>
        <taxon>Alphaproteobacteria</taxon>
        <taxon>Hyphomicrobiales</taxon>
        <taxon>Rhizobiaceae</taxon>
        <taxon>Rhizobium/Agrobacterium group</taxon>
        <taxon>Rhizobium</taxon>
    </lineage>
</organism>
<sequence>MSKNVESQRTDIYSRITDRIIEDLASGVRPWMKPWNAANTDGRITRPLRHNGQPYSGMNVLLLWSEQMSRGFTSSMWITFKQALELGAAVRKGETGSTVVFASRFTKSEADGKGGEVDREIPFLKAYSVFNVEQIDGLPEHYYRRPEIVFDPVARIEKADRFFRSTGAVIRHGGNHAFYAPGPDVIQMPPFETFKDGASYYATLGHEATHWTAAENRVGRDLSRYARDRSERAREELIAELGSCFLCADLGIAPELEPRPDHASYLQSWLKVLADDKRAIFQAAAHAQRATAFLHGLQPEAANIRDAA</sequence>
<evidence type="ECO:0000313" key="1">
    <source>
        <dbReference type="EMBL" id="XKM38209.1"/>
    </source>
</evidence>
<dbReference type="Proteomes" id="UP000078465">
    <property type="component" value="Plasmid unnamed5"/>
</dbReference>
<evidence type="ECO:0000313" key="2">
    <source>
        <dbReference type="Proteomes" id="UP000078465"/>
    </source>
</evidence>